<evidence type="ECO:0000256" key="2">
    <source>
        <dbReference type="ARBA" id="ARBA00022475"/>
    </source>
</evidence>
<dbReference type="AlphaFoldDB" id="A0A1W1BBZ5"/>
<keyword evidence="5 6" id="KW-0472">Membrane</keyword>
<feature type="transmembrane region" description="Helical" evidence="6">
    <location>
        <begin position="144"/>
        <end position="162"/>
    </location>
</feature>
<keyword evidence="4 6" id="KW-1133">Transmembrane helix</keyword>
<feature type="transmembrane region" description="Helical" evidence="6">
    <location>
        <begin position="62"/>
        <end position="82"/>
    </location>
</feature>
<evidence type="ECO:0000256" key="4">
    <source>
        <dbReference type="ARBA" id="ARBA00022989"/>
    </source>
</evidence>
<evidence type="ECO:0000256" key="1">
    <source>
        <dbReference type="ARBA" id="ARBA00004651"/>
    </source>
</evidence>
<evidence type="ECO:0000256" key="5">
    <source>
        <dbReference type="ARBA" id="ARBA00023136"/>
    </source>
</evidence>
<comment type="subcellular location">
    <subcellularLocation>
        <location evidence="1">Cell membrane</location>
        <topology evidence="1">Multi-pass membrane protein</topology>
    </subcellularLocation>
</comment>
<feature type="transmembrane region" description="Helical" evidence="6">
    <location>
        <begin position="30"/>
        <end position="50"/>
    </location>
</feature>
<proteinExistence type="predicted"/>
<reference evidence="7" key="1">
    <citation type="submission" date="2016-10" db="EMBL/GenBank/DDBJ databases">
        <authorList>
            <person name="de Groot N.N."/>
        </authorList>
    </citation>
    <scope>NUCLEOTIDE SEQUENCE</scope>
</reference>
<protein>
    <submittedName>
        <fullName evidence="7">O-antigen flippase Wzx</fullName>
    </submittedName>
</protein>
<evidence type="ECO:0000313" key="7">
    <source>
        <dbReference type="EMBL" id="SFV50985.1"/>
    </source>
</evidence>
<organism evidence="7">
    <name type="scientific">hydrothermal vent metagenome</name>
    <dbReference type="NCBI Taxonomy" id="652676"/>
    <lineage>
        <taxon>unclassified sequences</taxon>
        <taxon>metagenomes</taxon>
        <taxon>ecological metagenomes</taxon>
    </lineage>
</organism>
<name>A0A1W1BBZ5_9ZZZZ</name>
<dbReference type="Pfam" id="PF13440">
    <property type="entry name" value="Polysacc_synt_3"/>
    <property type="match status" value="1"/>
</dbReference>
<keyword evidence="2" id="KW-1003">Cell membrane</keyword>
<feature type="transmembrane region" description="Helical" evidence="6">
    <location>
        <begin position="346"/>
        <end position="364"/>
    </location>
</feature>
<dbReference type="InterPro" id="IPR050833">
    <property type="entry name" value="Poly_Biosynth_Transport"/>
</dbReference>
<accession>A0A1W1BBZ5</accession>
<feature type="transmembrane region" description="Helical" evidence="6">
    <location>
        <begin position="370"/>
        <end position="393"/>
    </location>
</feature>
<dbReference type="GO" id="GO:0005886">
    <property type="term" value="C:plasma membrane"/>
    <property type="evidence" value="ECO:0007669"/>
    <property type="project" value="UniProtKB-SubCell"/>
</dbReference>
<dbReference type="PANTHER" id="PTHR30250">
    <property type="entry name" value="PST FAMILY PREDICTED COLANIC ACID TRANSPORTER"/>
    <property type="match status" value="1"/>
</dbReference>
<feature type="transmembrane region" description="Helical" evidence="6">
    <location>
        <begin position="102"/>
        <end position="123"/>
    </location>
</feature>
<evidence type="ECO:0000256" key="3">
    <source>
        <dbReference type="ARBA" id="ARBA00022692"/>
    </source>
</evidence>
<keyword evidence="3 6" id="KW-0812">Transmembrane</keyword>
<feature type="transmembrane region" description="Helical" evidence="6">
    <location>
        <begin position="285"/>
        <end position="308"/>
    </location>
</feature>
<feature type="transmembrane region" description="Helical" evidence="6">
    <location>
        <begin position="168"/>
        <end position="185"/>
    </location>
</feature>
<feature type="transmembrane region" description="Helical" evidence="6">
    <location>
        <begin position="320"/>
        <end position="339"/>
    </location>
</feature>
<evidence type="ECO:0000256" key="6">
    <source>
        <dbReference type="SAM" id="Phobius"/>
    </source>
</evidence>
<dbReference type="PANTHER" id="PTHR30250:SF28">
    <property type="entry name" value="POLYSACCHARIDE BIOSYNTHESIS PROTEIN"/>
    <property type="match status" value="1"/>
</dbReference>
<gene>
    <name evidence="7" type="ORF">MNB_SV-8-566</name>
</gene>
<sequence>MTGTTIAQAIPIAISPILTRIYTPEDFGVFALYVSLASVMSVVATGRYELAIMLPKKDEDAMNVVVLSIAIAFLVSLISLVIVSVFNESITGLLGNPEISKWLYFIPLTVLLTGMYQSFNYWLNRKKYYKKLAEGKIWRSGTTTVTNLGMGFGYTGCSGLIVGSVFGQVFATFILGKLVWISYLNKMIHIDRYRIFTLFKKYKNFPIFNVPNALIDAVRLSGINILIARFFTVGILGQFSLAWKMVQVPVSLLGGSMAQVFFQEISQTQDVQLYEKVIRFLKKSFLAALPIFITIYLFAPEIFSFVFGEKWKLAGEAASVMAPWLFLNFMSMPLANIFIVMNRQEIVLGVSIVYMLVPLSVIFFQHEYGFIYVLKTVTFMMSVVLLLYIGLVLNYTKKVAKNDL</sequence>
<dbReference type="EMBL" id="FPHD01000011">
    <property type="protein sequence ID" value="SFV50985.1"/>
    <property type="molecule type" value="Genomic_DNA"/>
</dbReference>